<evidence type="ECO:0000256" key="2">
    <source>
        <dbReference type="ARBA" id="ARBA00024195"/>
    </source>
</evidence>
<dbReference type="SUPFAM" id="SSF50494">
    <property type="entry name" value="Trypsin-like serine proteases"/>
    <property type="match status" value="1"/>
</dbReference>
<dbReference type="Pfam" id="PF00089">
    <property type="entry name" value="Trypsin"/>
    <property type="match status" value="1"/>
</dbReference>
<dbReference type="InterPro" id="IPR051487">
    <property type="entry name" value="Ser/Thr_Proteases_Immune/Dev"/>
</dbReference>
<proteinExistence type="inferred from homology"/>
<dbReference type="PRINTS" id="PR00722">
    <property type="entry name" value="CHYMOTRYPSIN"/>
</dbReference>
<keyword evidence="5" id="KW-1185">Reference proteome</keyword>
<dbReference type="InterPro" id="IPR043504">
    <property type="entry name" value="Peptidase_S1_PA_chymotrypsin"/>
</dbReference>
<feature type="domain" description="Peptidase S1" evidence="3">
    <location>
        <begin position="63"/>
        <end position="313"/>
    </location>
</feature>
<protein>
    <submittedName>
        <fullName evidence="4">Peptidase S1 domain-containing protein</fullName>
    </submittedName>
</protein>
<dbReference type="InterPro" id="IPR001254">
    <property type="entry name" value="Trypsin_dom"/>
</dbReference>
<dbReference type="Proteomes" id="UP000887116">
    <property type="component" value="Unassembled WGS sequence"/>
</dbReference>
<reference evidence="4" key="1">
    <citation type="submission" date="2020-07" db="EMBL/GenBank/DDBJ databases">
        <title>Multicomponent nature underlies the extraordinary mechanical properties of spider dragline silk.</title>
        <authorList>
            <person name="Kono N."/>
            <person name="Nakamura H."/>
            <person name="Mori M."/>
            <person name="Yoshida Y."/>
            <person name="Ohtoshi R."/>
            <person name="Malay A.D."/>
            <person name="Moran D.A.P."/>
            <person name="Tomita M."/>
            <person name="Numata K."/>
            <person name="Arakawa K."/>
        </authorList>
    </citation>
    <scope>NUCLEOTIDE SEQUENCE</scope>
</reference>
<organism evidence="4 5">
    <name type="scientific">Trichonephila clavata</name>
    <name type="common">Joro spider</name>
    <name type="synonym">Nephila clavata</name>
    <dbReference type="NCBI Taxonomy" id="2740835"/>
    <lineage>
        <taxon>Eukaryota</taxon>
        <taxon>Metazoa</taxon>
        <taxon>Ecdysozoa</taxon>
        <taxon>Arthropoda</taxon>
        <taxon>Chelicerata</taxon>
        <taxon>Arachnida</taxon>
        <taxon>Araneae</taxon>
        <taxon>Araneomorphae</taxon>
        <taxon>Entelegynae</taxon>
        <taxon>Araneoidea</taxon>
        <taxon>Nephilidae</taxon>
        <taxon>Trichonephila</taxon>
    </lineage>
</organism>
<gene>
    <name evidence="4" type="primary">AVEN_74587_1</name>
    <name evidence="4" type="ORF">TNCT_343261</name>
</gene>
<comment type="caution">
    <text evidence="4">The sequence shown here is derived from an EMBL/GenBank/DDBJ whole genome shotgun (WGS) entry which is preliminary data.</text>
</comment>
<dbReference type="Gene3D" id="2.40.10.10">
    <property type="entry name" value="Trypsin-like serine proteases"/>
    <property type="match status" value="1"/>
</dbReference>
<dbReference type="PROSITE" id="PS50240">
    <property type="entry name" value="TRYPSIN_DOM"/>
    <property type="match status" value="1"/>
</dbReference>
<dbReference type="PANTHER" id="PTHR24256">
    <property type="entry name" value="TRYPTASE-RELATED"/>
    <property type="match status" value="1"/>
</dbReference>
<comment type="similarity">
    <text evidence="2">Belongs to the peptidase S1 family. CLIP subfamily.</text>
</comment>
<evidence type="ECO:0000259" key="3">
    <source>
        <dbReference type="PROSITE" id="PS50240"/>
    </source>
</evidence>
<dbReference type="AlphaFoldDB" id="A0A8X6LT45"/>
<evidence type="ECO:0000313" key="4">
    <source>
        <dbReference type="EMBL" id="GFR21986.1"/>
    </source>
</evidence>
<dbReference type="GO" id="GO:0004252">
    <property type="term" value="F:serine-type endopeptidase activity"/>
    <property type="evidence" value="ECO:0007669"/>
    <property type="project" value="InterPro"/>
</dbReference>
<name>A0A8X6LT45_TRICU</name>
<dbReference type="InterPro" id="IPR001314">
    <property type="entry name" value="Peptidase_S1A"/>
</dbReference>
<evidence type="ECO:0000256" key="1">
    <source>
        <dbReference type="ARBA" id="ARBA00023157"/>
    </source>
</evidence>
<evidence type="ECO:0000313" key="5">
    <source>
        <dbReference type="Proteomes" id="UP000887116"/>
    </source>
</evidence>
<dbReference type="SMART" id="SM00020">
    <property type="entry name" value="Tryp_SPc"/>
    <property type="match status" value="1"/>
</dbReference>
<dbReference type="InterPro" id="IPR009003">
    <property type="entry name" value="Peptidase_S1_PA"/>
</dbReference>
<dbReference type="EMBL" id="BMAO01008240">
    <property type="protein sequence ID" value="GFR21986.1"/>
    <property type="molecule type" value="Genomic_DNA"/>
</dbReference>
<dbReference type="OrthoDB" id="6339452at2759"/>
<keyword evidence="1" id="KW-1015">Disulfide bond</keyword>
<sequence length="342" mass="38639">MLTAINHILTKARLFTSGRFWKDNNGNFPTRESKRSKQKKEKNCGKCGRRLPILEGSHGPSRILNGKEIIPTYKYPWIFKINTGRLCSGSLISEKYVLTSAFCLTKISADKDKKCLNGKANRKCFVSKENVKLRVPWIVSNRFKVTLDIARLIPHPDYEHSCKLHDIALIELKKKFKCDFYTLPLCIPQKNYTMEKSRIVTSGWGVITADGTVGSMKLRSGEMQVTEFKTCVPLPKCLQANASTLICTKGTNLNQRPCKGDSGATAFWDVGNGRAYFGLGVTSLPDEKKCIPSKPITYISVFAYLDWIKKYVKKLPKPYKKYGTLTENEPGVTSRGYVGLRW</sequence>
<dbReference type="GO" id="GO:0006508">
    <property type="term" value="P:proteolysis"/>
    <property type="evidence" value="ECO:0007669"/>
    <property type="project" value="InterPro"/>
</dbReference>
<accession>A0A8X6LT45</accession>